<evidence type="ECO:0000313" key="2">
    <source>
        <dbReference type="EMBL" id="KAK4098509.1"/>
    </source>
</evidence>
<organism evidence="2 3">
    <name type="scientific">Parathielavia hyrcaniae</name>
    <dbReference type="NCBI Taxonomy" id="113614"/>
    <lineage>
        <taxon>Eukaryota</taxon>
        <taxon>Fungi</taxon>
        <taxon>Dikarya</taxon>
        <taxon>Ascomycota</taxon>
        <taxon>Pezizomycotina</taxon>
        <taxon>Sordariomycetes</taxon>
        <taxon>Sordariomycetidae</taxon>
        <taxon>Sordariales</taxon>
        <taxon>Chaetomiaceae</taxon>
        <taxon>Parathielavia</taxon>
    </lineage>
</organism>
<reference evidence="2" key="1">
    <citation type="journal article" date="2023" name="Mol. Phylogenet. Evol.">
        <title>Genome-scale phylogeny and comparative genomics of the fungal order Sordariales.</title>
        <authorList>
            <person name="Hensen N."/>
            <person name="Bonometti L."/>
            <person name="Westerberg I."/>
            <person name="Brannstrom I.O."/>
            <person name="Guillou S."/>
            <person name="Cros-Aarteil S."/>
            <person name="Calhoun S."/>
            <person name="Haridas S."/>
            <person name="Kuo A."/>
            <person name="Mondo S."/>
            <person name="Pangilinan J."/>
            <person name="Riley R."/>
            <person name="LaButti K."/>
            <person name="Andreopoulos B."/>
            <person name="Lipzen A."/>
            <person name="Chen C."/>
            <person name="Yan M."/>
            <person name="Daum C."/>
            <person name="Ng V."/>
            <person name="Clum A."/>
            <person name="Steindorff A."/>
            <person name="Ohm R.A."/>
            <person name="Martin F."/>
            <person name="Silar P."/>
            <person name="Natvig D.O."/>
            <person name="Lalanne C."/>
            <person name="Gautier V."/>
            <person name="Ament-Velasquez S.L."/>
            <person name="Kruys A."/>
            <person name="Hutchinson M.I."/>
            <person name="Powell A.J."/>
            <person name="Barry K."/>
            <person name="Miller A.N."/>
            <person name="Grigoriev I.V."/>
            <person name="Debuchy R."/>
            <person name="Gladieux P."/>
            <person name="Hiltunen Thoren M."/>
            <person name="Johannesson H."/>
        </authorList>
    </citation>
    <scope>NUCLEOTIDE SEQUENCE</scope>
    <source>
        <strain evidence="2">CBS 757.83</strain>
    </source>
</reference>
<evidence type="ECO:0000256" key="1">
    <source>
        <dbReference type="SAM" id="MobiDB-lite"/>
    </source>
</evidence>
<reference evidence="2" key="2">
    <citation type="submission" date="2023-05" db="EMBL/GenBank/DDBJ databases">
        <authorList>
            <consortium name="Lawrence Berkeley National Laboratory"/>
            <person name="Steindorff A."/>
            <person name="Hensen N."/>
            <person name="Bonometti L."/>
            <person name="Westerberg I."/>
            <person name="Brannstrom I.O."/>
            <person name="Guillou S."/>
            <person name="Cros-Aarteil S."/>
            <person name="Calhoun S."/>
            <person name="Haridas S."/>
            <person name="Kuo A."/>
            <person name="Mondo S."/>
            <person name="Pangilinan J."/>
            <person name="Riley R."/>
            <person name="Labutti K."/>
            <person name="Andreopoulos B."/>
            <person name="Lipzen A."/>
            <person name="Chen C."/>
            <person name="Yanf M."/>
            <person name="Daum C."/>
            <person name="Ng V."/>
            <person name="Clum A."/>
            <person name="Ohm R."/>
            <person name="Martin F."/>
            <person name="Silar P."/>
            <person name="Natvig D."/>
            <person name="Lalanne C."/>
            <person name="Gautier V."/>
            <person name="Ament-Velasquez S.L."/>
            <person name="Kruys A."/>
            <person name="Hutchinson M.I."/>
            <person name="Powell A.J."/>
            <person name="Barry K."/>
            <person name="Miller A.N."/>
            <person name="Grigoriev I.V."/>
            <person name="Debuchy R."/>
            <person name="Gladieux P."/>
            <person name="Thoren M.H."/>
            <person name="Johannesson H."/>
        </authorList>
    </citation>
    <scope>NUCLEOTIDE SEQUENCE</scope>
    <source>
        <strain evidence="2">CBS 757.83</strain>
    </source>
</reference>
<dbReference type="AlphaFoldDB" id="A0AAN6PXM0"/>
<dbReference type="Proteomes" id="UP001305647">
    <property type="component" value="Unassembled WGS sequence"/>
</dbReference>
<feature type="compositionally biased region" description="Acidic residues" evidence="1">
    <location>
        <begin position="28"/>
        <end position="56"/>
    </location>
</feature>
<proteinExistence type="predicted"/>
<protein>
    <submittedName>
        <fullName evidence="2">Uncharacterized protein</fullName>
    </submittedName>
</protein>
<sequence length="80" mass="8945">MGDRTPKHRFWSWANPRAAQAQAIQPEVETDIMDDAEHDAEEDVEEDAEDGEDMSDSEYPGIRPATPETPTPVYVSLCPV</sequence>
<gene>
    <name evidence="2" type="ORF">N658DRAFT_499357</name>
</gene>
<feature type="region of interest" description="Disordered" evidence="1">
    <location>
        <begin position="1"/>
        <end position="72"/>
    </location>
</feature>
<accession>A0AAN6PXM0</accession>
<keyword evidence="3" id="KW-1185">Reference proteome</keyword>
<feature type="compositionally biased region" description="Basic residues" evidence="1">
    <location>
        <begin position="1"/>
        <end position="10"/>
    </location>
</feature>
<comment type="caution">
    <text evidence="2">The sequence shown here is derived from an EMBL/GenBank/DDBJ whole genome shotgun (WGS) entry which is preliminary data.</text>
</comment>
<evidence type="ECO:0000313" key="3">
    <source>
        <dbReference type="Proteomes" id="UP001305647"/>
    </source>
</evidence>
<dbReference type="EMBL" id="MU863658">
    <property type="protein sequence ID" value="KAK4098509.1"/>
    <property type="molecule type" value="Genomic_DNA"/>
</dbReference>
<name>A0AAN6PXM0_9PEZI</name>